<evidence type="ECO:0000256" key="2">
    <source>
        <dbReference type="ARBA" id="ARBA00010386"/>
    </source>
</evidence>
<keyword evidence="5" id="KW-0804">Transcription</keyword>
<comment type="subcellular location">
    <subcellularLocation>
        <location evidence="1">Nucleus</location>
    </subcellularLocation>
</comment>
<dbReference type="GO" id="GO:0006397">
    <property type="term" value="P:mRNA processing"/>
    <property type="evidence" value="ECO:0007669"/>
    <property type="project" value="UniProtKB-KW"/>
</dbReference>
<evidence type="ECO:0000256" key="9">
    <source>
        <dbReference type="SAM" id="MobiDB-lite"/>
    </source>
</evidence>
<dbReference type="InterPro" id="IPR039853">
    <property type="entry name" value="Pinin"/>
</dbReference>
<feature type="domain" description="Pinin/SDK/MemA protein" evidence="10">
    <location>
        <begin position="134"/>
        <end position="257"/>
    </location>
</feature>
<dbReference type="Pfam" id="PF04696">
    <property type="entry name" value="Pinin_SDK_memA"/>
    <property type="match status" value="1"/>
</dbReference>
<evidence type="ECO:0000256" key="3">
    <source>
        <dbReference type="ARBA" id="ARBA00022664"/>
    </source>
</evidence>
<protein>
    <submittedName>
        <fullName evidence="11">Pinin</fullName>
    </submittedName>
</protein>
<keyword evidence="12" id="KW-1185">Reference proteome</keyword>
<evidence type="ECO:0000313" key="11">
    <source>
        <dbReference type="EMBL" id="KPI92146.1"/>
    </source>
</evidence>
<evidence type="ECO:0000256" key="7">
    <source>
        <dbReference type="ARBA" id="ARBA00023242"/>
    </source>
</evidence>
<dbReference type="AlphaFoldDB" id="A0A194PFJ6"/>
<dbReference type="InterPro" id="IPR006786">
    <property type="entry name" value="Pinin_SDK_MemA"/>
</dbReference>
<evidence type="ECO:0000259" key="10">
    <source>
        <dbReference type="Pfam" id="PF04696"/>
    </source>
</evidence>
<name>A0A194PFJ6_PAPXU</name>
<dbReference type="GO" id="GO:0008380">
    <property type="term" value="P:RNA splicing"/>
    <property type="evidence" value="ECO:0007669"/>
    <property type="project" value="UniProtKB-KW"/>
</dbReference>
<keyword evidence="7" id="KW-0539">Nucleus</keyword>
<feature type="region of interest" description="Disordered" evidence="9">
    <location>
        <begin position="382"/>
        <end position="412"/>
    </location>
</feature>
<dbReference type="GO" id="GO:0071013">
    <property type="term" value="C:catalytic step 2 spliceosome"/>
    <property type="evidence" value="ECO:0007669"/>
    <property type="project" value="TreeGrafter"/>
</dbReference>
<dbReference type="PANTHER" id="PTHR12707:SF0">
    <property type="entry name" value="PININ"/>
    <property type="match status" value="1"/>
</dbReference>
<sequence length="412" mass="48228">MGTEIAISFTSLRNQLENEKSSLFKIDENIKKIVQTSGRFSNDRFNQSSHYTRGGQQTGGRNSYVDFKNHKIDDQLGKRKTETKTVFSRLSVRDQDSDCDDDIPSVKRAKVPSAVCRELPTRAAVLRAQGDDEQARTRNRRIFGSLLGTLQKFKQEEIVLQTKEEKKAQVERKIEEQARLQKEKEQKERKTLFAERENKKATIKALEVKMARVEEFEKWEKSQKDLANFILTKTRPHIYWLPKKMTEKATEKLNSSRKYHEKCMIKKRQELQEELQRIEHRCLRRGPGTKENNPSAQDKKDREDNDKIVTVKNEDDNGRKRNKFAMDVDEKEKEESDVDERTEEVKKDKAEEDIVKENDEKMDTSTEQQEVITEINEIENEVAQTEESTNIETQETVVQVTEQEPIDTEHSQ</sequence>
<organism evidence="11 12">
    <name type="scientific">Papilio xuthus</name>
    <name type="common">Asian swallowtail butterfly</name>
    <dbReference type="NCBI Taxonomy" id="66420"/>
    <lineage>
        <taxon>Eukaryota</taxon>
        <taxon>Metazoa</taxon>
        <taxon>Ecdysozoa</taxon>
        <taxon>Arthropoda</taxon>
        <taxon>Hexapoda</taxon>
        <taxon>Insecta</taxon>
        <taxon>Pterygota</taxon>
        <taxon>Neoptera</taxon>
        <taxon>Endopterygota</taxon>
        <taxon>Lepidoptera</taxon>
        <taxon>Glossata</taxon>
        <taxon>Ditrysia</taxon>
        <taxon>Papilionoidea</taxon>
        <taxon>Papilionidae</taxon>
        <taxon>Papilioninae</taxon>
        <taxon>Papilio</taxon>
    </lineage>
</organism>
<evidence type="ECO:0000256" key="8">
    <source>
        <dbReference type="SAM" id="Coils"/>
    </source>
</evidence>
<feature type="coiled-coil region" evidence="8">
    <location>
        <begin position="153"/>
        <end position="202"/>
    </location>
</feature>
<evidence type="ECO:0000256" key="6">
    <source>
        <dbReference type="ARBA" id="ARBA00023187"/>
    </source>
</evidence>
<keyword evidence="3" id="KW-0507">mRNA processing</keyword>
<dbReference type="STRING" id="66420.A0A194PFJ6"/>
<feature type="compositionally biased region" description="Polar residues" evidence="9">
    <location>
        <begin position="44"/>
        <end position="61"/>
    </location>
</feature>
<accession>A0A194PFJ6</accession>
<feature type="compositionally biased region" description="Low complexity" evidence="9">
    <location>
        <begin position="392"/>
        <end position="403"/>
    </location>
</feature>
<proteinExistence type="inferred from homology"/>
<gene>
    <name evidence="11" type="ORF">RR46_13367</name>
</gene>
<feature type="compositionally biased region" description="Basic and acidic residues" evidence="9">
    <location>
        <begin position="343"/>
        <end position="364"/>
    </location>
</feature>
<keyword evidence="6" id="KW-0508">mRNA splicing</keyword>
<evidence type="ECO:0000256" key="1">
    <source>
        <dbReference type="ARBA" id="ARBA00004123"/>
    </source>
</evidence>
<comment type="similarity">
    <text evidence="2">Belongs to the pinin family.</text>
</comment>
<reference evidence="11 12" key="1">
    <citation type="journal article" date="2015" name="Nat. Commun.">
        <title>Outbred genome sequencing and CRISPR/Cas9 gene editing in butterflies.</title>
        <authorList>
            <person name="Li X."/>
            <person name="Fan D."/>
            <person name="Zhang W."/>
            <person name="Liu G."/>
            <person name="Zhang L."/>
            <person name="Zhao L."/>
            <person name="Fang X."/>
            <person name="Chen L."/>
            <person name="Dong Y."/>
            <person name="Chen Y."/>
            <person name="Ding Y."/>
            <person name="Zhao R."/>
            <person name="Feng M."/>
            <person name="Zhu Y."/>
            <person name="Feng Y."/>
            <person name="Jiang X."/>
            <person name="Zhu D."/>
            <person name="Xiang H."/>
            <person name="Feng X."/>
            <person name="Li S."/>
            <person name="Wang J."/>
            <person name="Zhang G."/>
            <person name="Kronforst M.R."/>
            <person name="Wang W."/>
        </authorList>
    </citation>
    <scope>NUCLEOTIDE SEQUENCE [LARGE SCALE GENOMIC DNA]</scope>
    <source>
        <strain evidence="11">Ya'a_city_454_Px</strain>
        <tissue evidence="11">Whole body</tissue>
    </source>
</reference>
<evidence type="ECO:0000256" key="4">
    <source>
        <dbReference type="ARBA" id="ARBA00023015"/>
    </source>
</evidence>
<feature type="compositionally biased region" description="Basic and acidic residues" evidence="9">
    <location>
        <begin position="297"/>
        <end position="334"/>
    </location>
</feature>
<keyword evidence="8" id="KW-0175">Coiled coil</keyword>
<feature type="region of interest" description="Disordered" evidence="9">
    <location>
        <begin position="281"/>
        <end position="369"/>
    </location>
</feature>
<dbReference type="EMBL" id="KQ459604">
    <property type="protein sequence ID" value="KPI92146.1"/>
    <property type="molecule type" value="Genomic_DNA"/>
</dbReference>
<feature type="region of interest" description="Disordered" evidence="9">
    <location>
        <begin position="44"/>
        <end position="63"/>
    </location>
</feature>
<evidence type="ECO:0000313" key="12">
    <source>
        <dbReference type="Proteomes" id="UP000053268"/>
    </source>
</evidence>
<keyword evidence="4" id="KW-0805">Transcription regulation</keyword>
<dbReference type="PANTHER" id="PTHR12707">
    <property type="entry name" value="PINN"/>
    <property type="match status" value="1"/>
</dbReference>
<evidence type="ECO:0000256" key="5">
    <source>
        <dbReference type="ARBA" id="ARBA00023163"/>
    </source>
</evidence>
<dbReference type="Proteomes" id="UP000053268">
    <property type="component" value="Unassembled WGS sequence"/>
</dbReference>